<gene>
    <name evidence="3" type="ordered locus">CHU_0588</name>
</gene>
<accession>A0A6N4SNQ0</accession>
<proteinExistence type="predicted"/>
<evidence type="ECO:0000256" key="1">
    <source>
        <dbReference type="SAM" id="SignalP"/>
    </source>
</evidence>
<keyword evidence="1" id="KW-0732">Signal</keyword>
<feature type="signal peptide" evidence="1">
    <location>
        <begin position="1"/>
        <end position="19"/>
    </location>
</feature>
<dbReference type="OrthoDB" id="1377205at2"/>
<protein>
    <recommendedName>
        <fullName evidence="2">DUF4397 domain-containing protein</fullName>
    </recommendedName>
</protein>
<evidence type="ECO:0000259" key="2">
    <source>
        <dbReference type="Pfam" id="PF14344"/>
    </source>
</evidence>
<name>A0A6N4SNQ0_CYTH3</name>
<evidence type="ECO:0000313" key="3">
    <source>
        <dbReference type="EMBL" id="ABG57875.1"/>
    </source>
</evidence>
<sequence length="258" mass="27732">MFKKYILALAIVCAAFVSCKDDKDEAPAPTTPVVEKKTSVLVINAISDNSSAVAFKLDADAIATVGADSYSAYVPVAEGSRKLKFSVNGSEKELPVTIEKDKYYTLIVYGTSENPAVTVVTDNITTAPPATNFSYRYINVFDSTVTKSVSAQAFYPSFNKWATQVGAHENIAFGQSSAFTNYPAGIDAEWRIIKAGTETTKGELSGAYNSDPREAANGVYTPTDKARGTAGQHFTYVIFGHGTTGSYKLIVHESQVIK</sequence>
<dbReference type="EMBL" id="CP000383">
    <property type="protein sequence ID" value="ABG57875.1"/>
    <property type="molecule type" value="Genomic_DNA"/>
</dbReference>
<organism evidence="3 4">
    <name type="scientific">Cytophaga hutchinsonii (strain ATCC 33406 / DSM 1761 / CIP 103989 / NBRC 15051 / NCIMB 9469 / D465)</name>
    <dbReference type="NCBI Taxonomy" id="269798"/>
    <lineage>
        <taxon>Bacteria</taxon>
        <taxon>Pseudomonadati</taxon>
        <taxon>Bacteroidota</taxon>
        <taxon>Cytophagia</taxon>
        <taxon>Cytophagales</taxon>
        <taxon>Cytophagaceae</taxon>
        <taxon>Cytophaga</taxon>
    </lineage>
</organism>
<keyword evidence="4" id="KW-1185">Reference proteome</keyword>
<reference evidence="3 4" key="1">
    <citation type="journal article" date="2007" name="Appl. Environ. Microbiol.">
        <title>Genome sequence of the cellulolytic gliding bacterium Cytophaga hutchinsonii.</title>
        <authorList>
            <person name="Xie G."/>
            <person name="Bruce D.C."/>
            <person name="Challacombe J.F."/>
            <person name="Chertkov O."/>
            <person name="Detter J.C."/>
            <person name="Gilna P."/>
            <person name="Han C.S."/>
            <person name="Lucas S."/>
            <person name="Misra M."/>
            <person name="Myers G.L."/>
            <person name="Richardson P."/>
            <person name="Tapia R."/>
            <person name="Thayer N."/>
            <person name="Thompson L.S."/>
            <person name="Brettin T.S."/>
            <person name="Henrissat B."/>
            <person name="Wilson D.B."/>
            <person name="McBride M.J."/>
        </authorList>
    </citation>
    <scope>NUCLEOTIDE SEQUENCE [LARGE SCALE GENOMIC DNA]</scope>
    <source>
        <strain evidence="4">ATCC 33406 / DSM 1761 / CIP 103989 / NBRC 15051 / NCIMB 9469 / D465</strain>
    </source>
</reference>
<dbReference type="Proteomes" id="UP000001822">
    <property type="component" value="Chromosome"/>
</dbReference>
<dbReference type="Pfam" id="PF14344">
    <property type="entry name" value="DUF4397"/>
    <property type="match status" value="1"/>
</dbReference>
<dbReference type="AlphaFoldDB" id="A0A6N4SNQ0"/>
<dbReference type="InterPro" id="IPR025510">
    <property type="entry name" value="DUF4397"/>
</dbReference>
<dbReference type="KEGG" id="chu:CHU_0588"/>
<dbReference type="RefSeq" id="WP_011583991.1">
    <property type="nucleotide sequence ID" value="NC_008255.1"/>
</dbReference>
<evidence type="ECO:0000313" key="4">
    <source>
        <dbReference type="Proteomes" id="UP000001822"/>
    </source>
</evidence>
<feature type="domain" description="DUF4397" evidence="2">
    <location>
        <begin position="40"/>
        <end position="140"/>
    </location>
</feature>
<dbReference type="PROSITE" id="PS51257">
    <property type="entry name" value="PROKAR_LIPOPROTEIN"/>
    <property type="match status" value="1"/>
</dbReference>
<feature type="chain" id="PRO_5026930606" description="DUF4397 domain-containing protein" evidence="1">
    <location>
        <begin position="20"/>
        <end position="258"/>
    </location>
</feature>